<dbReference type="Proteomes" id="UP000467840">
    <property type="component" value="Chromosome 10"/>
</dbReference>
<evidence type="ECO:0000313" key="2">
    <source>
        <dbReference type="Proteomes" id="UP000467840"/>
    </source>
</evidence>
<sequence length="167" mass="18451">MVVPKSIEWEQVKLPENWILEEAIPPKKEESSDLESIIETNQGTVAISFARTRSRNSFSGRTMIFLGCLRLSLSYPISDGVGLSGLLRLTVSFGLNETLVKSSCNGWVTCSSDLWVPIELNLLIEFILSNDSMPDEDDLGMIGSETTNLPENEFLDLVLAKDIATVP</sequence>
<proteinExistence type="predicted"/>
<protein>
    <submittedName>
        <fullName evidence="1">Uncharacterized protein</fullName>
    </submittedName>
</protein>
<dbReference type="EMBL" id="JAAGAX010000003">
    <property type="protein sequence ID" value="KAF2319462.1"/>
    <property type="molecule type" value="Genomic_DNA"/>
</dbReference>
<dbReference type="AlphaFoldDB" id="A0A6A6MZT8"/>
<evidence type="ECO:0000313" key="1">
    <source>
        <dbReference type="EMBL" id="KAF2319462.1"/>
    </source>
</evidence>
<name>A0A6A6MZT8_HEVBR</name>
<comment type="caution">
    <text evidence="1">The sequence shown here is derived from an EMBL/GenBank/DDBJ whole genome shotgun (WGS) entry which is preliminary data.</text>
</comment>
<organism evidence="1 2">
    <name type="scientific">Hevea brasiliensis</name>
    <name type="common">Para rubber tree</name>
    <name type="synonym">Siphonia brasiliensis</name>
    <dbReference type="NCBI Taxonomy" id="3981"/>
    <lineage>
        <taxon>Eukaryota</taxon>
        <taxon>Viridiplantae</taxon>
        <taxon>Streptophyta</taxon>
        <taxon>Embryophyta</taxon>
        <taxon>Tracheophyta</taxon>
        <taxon>Spermatophyta</taxon>
        <taxon>Magnoliopsida</taxon>
        <taxon>eudicotyledons</taxon>
        <taxon>Gunneridae</taxon>
        <taxon>Pentapetalae</taxon>
        <taxon>rosids</taxon>
        <taxon>fabids</taxon>
        <taxon>Malpighiales</taxon>
        <taxon>Euphorbiaceae</taxon>
        <taxon>Crotonoideae</taxon>
        <taxon>Micrandreae</taxon>
        <taxon>Hevea</taxon>
    </lineage>
</organism>
<gene>
    <name evidence="1" type="ORF">GH714_016050</name>
</gene>
<keyword evidence="2" id="KW-1185">Reference proteome</keyword>
<accession>A0A6A6MZT8</accession>
<reference evidence="1 2" key="1">
    <citation type="journal article" date="2020" name="Mol. Plant">
        <title>The Chromosome-Based Rubber Tree Genome Provides New Insights into Spurge Genome Evolution and Rubber Biosynthesis.</title>
        <authorList>
            <person name="Liu J."/>
            <person name="Shi C."/>
            <person name="Shi C.C."/>
            <person name="Li W."/>
            <person name="Zhang Q.J."/>
            <person name="Zhang Y."/>
            <person name="Li K."/>
            <person name="Lu H.F."/>
            <person name="Shi C."/>
            <person name="Zhu S.T."/>
            <person name="Xiao Z.Y."/>
            <person name="Nan H."/>
            <person name="Yue Y."/>
            <person name="Zhu X.G."/>
            <person name="Wu Y."/>
            <person name="Hong X.N."/>
            <person name="Fan G.Y."/>
            <person name="Tong Y."/>
            <person name="Zhang D."/>
            <person name="Mao C.L."/>
            <person name="Liu Y.L."/>
            <person name="Hao S.J."/>
            <person name="Liu W.Q."/>
            <person name="Lv M.Q."/>
            <person name="Zhang H.B."/>
            <person name="Liu Y."/>
            <person name="Hu-Tang G.R."/>
            <person name="Wang J.P."/>
            <person name="Wang J.H."/>
            <person name="Sun Y.H."/>
            <person name="Ni S.B."/>
            <person name="Chen W.B."/>
            <person name="Zhang X.C."/>
            <person name="Jiao Y.N."/>
            <person name="Eichler E.E."/>
            <person name="Li G.H."/>
            <person name="Liu X."/>
            <person name="Gao L.Z."/>
        </authorList>
    </citation>
    <scope>NUCLEOTIDE SEQUENCE [LARGE SCALE GENOMIC DNA]</scope>
    <source>
        <strain evidence="2">cv. GT1</strain>
        <tissue evidence="1">Leaf</tissue>
    </source>
</reference>